<dbReference type="Pfam" id="PF01590">
    <property type="entry name" value="GAF"/>
    <property type="match status" value="1"/>
</dbReference>
<dbReference type="SUPFAM" id="SSF47384">
    <property type="entry name" value="Homodimeric domain of signal transducing histidine kinase"/>
    <property type="match status" value="1"/>
</dbReference>
<accession>A0A0G0MYK1</accession>
<dbReference type="InterPro" id="IPR029016">
    <property type="entry name" value="GAF-like_dom_sf"/>
</dbReference>
<dbReference type="InterPro" id="IPR003018">
    <property type="entry name" value="GAF"/>
</dbReference>
<dbReference type="FunFam" id="3.30.565.10:FF:000006">
    <property type="entry name" value="Sensor histidine kinase WalK"/>
    <property type="match status" value="1"/>
</dbReference>
<name>A0A0G0MYK1_9BACT</name>
<dbReference type="SMART" id="SM00387">
    <property type="entry name" value="HATPase_c"/>
    <property type="match status" value="1"/>
</dbReference>
<evidence type="ECO:0000256" key="3">
    <source>
        <dbReference type="ARBA" id="ARBA00022553"/>
    </source>
</evidence>
<feature type="transmembrane region" description="Helical" evidence="8">
    <location>
        <begin position="283"/>
        <end position="300"/>
    </location>
</feature>
<keyword evidence="4" id="KW-0808">Transferase</keyword>
<comment type="caution">
    <text evidence="10">The sequence shown here is derived from an EMBL/GenBank/DDBJ whole genome shotgun (WGS) entry which is preliminary data.</text>
</comment>
<feature type="coiled-coil region" evidence="7">
    <location>
        <begin position="492"/>
        <end position="548"/>
    </location>
</feature>
<dbReference type="Proteomes" id="UP000034022">
    <property type="component" value="Unassembled WGS sequence"/>
</dbReference>
<dbReference type="PANTHER" id="PTHR45453">
    <property type="entry name" value="PHOSPHATE REGULON SENSOR PROTEIN PHOR"/>
    <property type="match status" value="1"/>
</dbReference>
<evidence type="ECO:0000256" key="7">
    <source>
        <dbReference type="SAM" id="Coils"/>
    </source>
</evidence>
<dbReference type="InterPro" id="IPR036097">
    <property type="entry name" value="HisK_dim/P_sf"/>
</dbReference>
<dbReference type="Gene3D" id="3.30.450.40">
    <property type="match status" value="1"/>
</dbReference>
<dbReference type="PANTHER" id="PTHR45453:SF1">
    <property type="entry name" value="PHOSPHATE REGULON SENSOR PROTEIN PHOR"/>
    <property type="match status" value="1"/>
</dbReference>
<dbReference type="Pfam" id="PF02518">
    <property type="entry name" value="HATPase_c"/>
    <property type="match status" value="1"/>
</dbReference>
<dbReference type="SUPFAM" id="SSF55781">
    <property type="entry name" value="GAF domain-like"/>
    <property type="match status" value="1"/>
</dbReference>
<evidence type="ECO:0000256" key="4">
    <source>
        <dbReference type="ARBA" id="ARBA00022679"/>
    </source>
</evidence>
<sequence length="733" mass="85233">MNKRREYPDWLQLAIWQTRKSYNNLIYVLIACVGFFLAYFVFSKNRKSSINIFFSLYTIFLIGWVISLYLFYNSDQQDVLFFGRLNFVVIEIVAYFGFYFGYFFPKKIFQFNTIFHIIVLLWLFFLVYLTMFTGLIDKNEIIELDGIKTVFGELYFIFVLHFIILVSLIFILPLCKYKKLNKLYQQQVIYFTLGSSLSIIIGTITNIIMPYFFDIYNLQIIGPIGLFFFFGFTSYAIIKHQLLDIKIVIQRSLVYSLVFSFIIGIYLFLIFIAGLFFSQSADLASITIALITTIISVYTVPMIERYFMRVTDYIFFKDKYDYSEALFDLSEVLNKNINLETLLKKIGVKLKEIFKIEQLLIILPERKIVLGIDGRISTKLNRHMEWYMRVIEGDNMLMINNSKEARLAKTADERKCEHESYKILLGNGKKFHVAMTVPIRLDNKLIGILAMGDKISGDMYTAEDCSLLKTFSYQAAVALEKSQLYEKAKNYSVELEKEVRERTGKIQSLQEEQKLMMLEIAHGMQTPLTIIKGEMRDLEEQIEDKKNIEVLENTIDRISKFIYDMLKLARMENQGSNFKKEKFDLSELLFELVESFEIICNDKDIKIEQDIASGIYMLGDQGEIAELITNLASNSIKYMDSQREKVIKLELKKDAGKIKFVLVDTGVGIDKDGLKKIFNRFYRINDDDHAGKSGTGLGLAICKEIVEHHNGTIEVRSEKGKGTVTNIYFPEMK</sequence>
<dbReference type="InterPro" id="IPR050351">
    <property type="entry name" value="BphY/WalK/GraS-like"/>
</dbReference>
<evidence type="ECO:0000259" key="9">
    <source>
        <dbReference type="PROSITE" id="PS50109"/>
    </source>
</evidence>
<feature type="transmembrane region" description="Helical" evidence="8">
    <location>
        <begin position="114"/>
        <end position="135"/>
    </location>
</feature>
<feature type="transmembrane region" description="Helical" evidence="8">
    <location>
        <begin position="253"/>
        <end position="277"/>
    </location>
</feature>
<feature type="transmembrane region" description="Helical" evidence="8">
    <location>
        <begin position="84"/>
        <end position="102"/>
    </location>
</feature>
<evidence type="ECO:0000313" key="10">
    <source>
        <dbReference type="EMBL" id="KKQ69991.1"/>
    </source>
</evidence>
<dbReference type="EMBL" id="LBUU01000007">
    <property type="protein sequence ID" value="KKQ69991.1"/>
    <property type="molecule type" value="Genomic_DNA"/>
</dbReference>
<evidence type="ECO:0000256" key="5">
    <source>
        <dbReference type="ARBA" id="ARBA00022777"/>
    </source>
</evidence>
<feature type="transmembrane region" description="Helical" evidence="8">
    <location>
        <begin position="54"/>
        <end position="72"/>
    </location>
</feature>
<comment type="catalytic activity">
    <reaction evidence="1">
        <text>ATP + protein L-histidine = ADP + protein N-phospho-L-histidine.</text>
        <dbReference type="EC" id="2.7.13.3"/>
    </reaction>
</comment>
<keyword evidence="8" id="KW-0472">Membrane</keyword>
<dbReference type="InterPro" id="IPR036890">
    <property type="entry name" value="HATPase_C_sf"/>
</dbReference>
<dbReference type="InterPro" id="IPR003594">
    <property type="entry name" value="HATPase_dom"/>
</dbReference>
<feature type="transmembrane region" description="Helical" evidence="8">
    <location>
        <begin position="155"/>
        <end position="175"/>
    </location>
</feature>
<keyword evidence="8" id="KW-0812">Transmembrane</keyword>
<keyword evidence="3" id="KW-0597">Phosphoprotein</keyword>
<organism evidence="10 11">
    <name type="scientific">Candidatus Falkowbacteria bacterium GW2011_GWE1_38_31</name>
    <dbReference type="NCBI Taxonomy" id="1618638"/>
    <lineage>
        <taxon>Bacteria</taxon>
        <taxon>Candidatus Falkowiibacteriota</taxon>
    </lineage>
</organism>
<dbReference type="PROSITE" id="PS50109">
    <property type="entry name" value="HIS_KIN"/>
    <property type="match status" value="1"/>
</dbReference>
<dbReference type="Gene3D" id="1.10.287.130">
    <property type="match status" value="1"/>
</dbReference>
<dbReference type="SMART" id="SM00065">
    <property type="entry name" value="GAF"/>
    <property type="match status" value="1"/>
</dbReference>
<feature type="transmembrane region" description="Helical" evidence="8">
    <location>
        <begin position="25"/>
        <end position="42"/>
    </location>
</feature>
<dbReference type="PRINTS" id="PR00344">
    <property type="entry name" value="BCTRLSENSOR"/>
</dbReference>
<keyword evidence="8" id="KW-1133">Transmembrane helix</keyword>
<protein>
    <recommendedName>
        <fullName evidence="2">histidine kinase</fullName>
        <ecNumber evidence="2">2.7.13.3</ecNumber>
    </recommendedName>
</protein>
<dbReference type="EC" id="2.7.13.3" evidence="2"/>
<dbReference type="Pfam" id="PF00512">
    <property type="entry name" value="HisKA"/>
    <property type="match status" value="1"/>
</dbReference>
<dbReference type="InterPro" id="IPR005467">
    <property type="entry name" value="His_kinase_dom"/>
</dbReference>
<keyword evidence="6" id="KW-0902">Two-component regulatory system</keyword>
<dbReference type="GO" id="GO:0000155">
    <property type="term" value="F:phosphorelay sensor kinase activity"/>
    <property type="evidence" value="ECO:0007669"/>
    <property type="project" value="InterPro"/>
</dbReference>
<dbReference type="Gene3D" id="3.30.565.10">
    <property type="entry name" value="Histidine kinase-like ATPase, C-terminal domain"/>
    <property type="match status" value="1"/>
</dbReference>
<keyword evidence="5 10" id="KW-0418">Kinase</keyword>
<dbReference type="CDD" id="cd00082">
    <property type="entry name" value="HisKA"/>
    <property type="match status" value="1"/>
</dbReference>
<dbReference type="InterPro" id="IPR004358">
    <property type="entry name" value="Sig_transdc_His_kin-like_C"/>
</dbReference>
<feature type="transmembrane region" description="Helical" evidence="8">
    <location>
        <begin position="187"/>
        <end position="209"/>
    </location>
</feature>
<dbReference type="GO" id="GO:0005886">
    <property type="term" value="C:plasma membrane"/>
    <property type="evidence" value="ECO:0007669"/>
    <property type="project" value="TreeGrafter"/>
</dbReference>
<evidence type="ECO:0000313" key="11">
    <source>
        <dbReference type="Proteomes" id="UP000034022"/>
    </source>
</evidence>
<evidence type="ECO:0000256" key="8">
    <source>
        <dbReference type="SAM" id="Phobius"/>
    </source>
</evidence>
<proteinExistence type="predicted"/>
<feature type="transmembrane region" description="Helical" evidence="8">
    <location>
        <begin position="215"/>
        <end position="238"/>
    </location>
</feature>
<dbReference type="GO" id="GO:0004721">
    <property type="term" value="F:phosphoprotein phosphatase activity"/>
    <property type="evidence" value="ECO:0007669"/>
    <property type="project" value="TreeGrafter"/>
</dbReference>
<reference evidence="10 11" key="1">
    <citation type="journal article" date="2015" name="Nature">
        <title>rRNA introns, odd ribosomes, and small enigmatic genomes across a large radiation of phyla.</title>
        <authorList>
            <person name="Brown C.T."/>
            <person name="Hug L.A."/>
            <person name="Thomas B.C."/>
            <person name="Sharon I."/>
            <person name="Castelle C.J."/>
            <person name="Singh A."/>
            <person name="Wilkins M.J."/>
            <person name="Williams K.H."/>
            <person name="Banfield J.F."/>
        </authorList>
    </citation>
    <scope>NUCLEOTIDE SEQUENCE [LARGE SCALE GENOMIC DNA]</scope>
</reference>
<dbReference type="GO" id="GO:0016036">
    <property type="term" value="P:cellular response to phosphate starvation"/>
    <property type="evidence" value="ECO:0007669"/>
    <property type="project" value="TreeGrafter"/>
</dbReference>
<dbReference type="AlphaFoldDB" id="A0A0G0MYK1"/>
<dbReference type="InterPro" id="IPR003661">
    <property type="entry name" value="HisK_dim/P_dom"/>
</dbReference>
<gene>
    <name evidence="10" type="ORF">US91_C0007G0001</name>
</gene>
<dbReference type="SUPFAM" id="SSF55874">
    <property type="entry name" value="ATPase domain of HSP90 chaperone/DNA topoisomerase II/histidine kinase"/>
    <property type="match status" value="1"/>
</dbReference>
<evidence type="ECO:0000256" key="6">
    <source>
        <dbReference type="ARBA" id="ARBA00023012"/>
    </source>
</evidence>
<evidence type="ECO:0000256" key="1">
    <source>
        <dbReference type="ARBA" id="ARBA00000085"/>
    </source>
</evidence>
<dbReference type="PROSITE" id="PS51257">
    <property type="entry name" value="PROKAR_LIPOPROTEIN"/>
    <property type="match status" value="1"/>
</dbReference>
<feature type="domain" description="Histidine kinase" evidence="9">
    <location>
        <begin position="519"/>
        <end position="733"/>
    </location>
</feature>
<evidence type="ECO:0000256" key="2">
    <source>
        <dbReference type="ARBA" id="ARBA00012438"/>
    </source>
</evidence>
<keyword evidence="7" id="KW-0175">Coiled coil</keyword>